<sequence>MKILLLVSAFNGLTQRVWCHLRERGHDVGVELAPAFDGPDALTAAVEAIDPDLILAPFLKHRVPAEVWERWTTVVVHPGPVGDRGPSSLDHAILDGRERWGVTALSTVEEMDAGPVWATSTFAMPSPPVAKSALYNGLVADAAMACVDEVLRKVAAGEAPVPPETLDGGVPGTGELPLLRRAAFELDWSLAAADLARTIAAADGAPGAPATVAGARVCLFDAAVADDGADDADDDRAGRTAEPGTVVGRDGDAVAIATGRGTLWVGYAAALAERRGPKLPAAHVLDVRGVPYRPVPAALAESVYVRDGDVGYLTIRSYSGAMHTAQCHRLATAVEKALTEDTRVLVVRGTEHAFSNGIHLGVIEAAVDPAAEAWANIQAIDDLCEAIARADQLTVAAFTANAGAGGVMAGLCADVVLARDGVVLNPYYDMGIFGSELHTWAVAARLGDDGADELLAAKLPVSAAQAAASGLVDAVGPRDAASFDRWLADRASGLATPDGRKDPAAAAARRAPDRPLSYFRTIELSEMARDLFDDRRGFAARRRDFLRKAAPTATPERLRFARERALATPVGG</sequence>
<evidence type="ECO:0000259" key="1">
    <source>
        <dbReference type="Pfam" id="PF02911"/>
    </source>
</evidence>
<dbReference type="InterPro" id="IPR005793">
    <property type="entry name" value="Formyl_trans_C"/>
</dbReference>
<feature type="domain" description="Formyl transferase C-terminal" evidence="1">
    <location>
        <begin position="182"/>
        <end position="266"/>
    </location>
</feature>
<dbReference type="Gene3D" id="3.90.226.10">
    <property type="entry name" value="2-enoyl-CoA Hydratase, Chain A, domain 1"/>
    <property type="match status" value="1"/>
</dbReference>
<dbReference type="SUPFAM" id="SSF50486">
    <property type="entry name" value="FMT C-terminal domain-like"/>
    <property type="match status" value="1"/>
</dbReference>
<dbReference type="PANTHER" id="PTHR43388:SF1">
    <property type="entry name" value="HYDROGENASE MATURATION FACTOR HOXX"/>
    <property type="match status" value="1"/>
</dbReference>
<comment type="caution">
    <text evidence="2">The sequence shown here is derived from an EMBL/GenBank/DDBJ whole genome shotgun (WGS) entry which is preliminary data.</text>
</comment>
<dbReference type="Pfam" id="PF00378">
    <property type="entry name" value="ECH_1"/>
    <property type="match status" value="1"/>
</dbReference>
<evidence type="ECO:0000313" key="3">
    <source>
        <dbReference type="Proteomes" id="UP001501138"/>
    </source>
</evidence>
<dbReference type="InterPro" id="IPR029045">
    <property type="entry name" value="ClpP/crotonase-like_dom_sf"/>
</dbReference>
<dbReference type="RefSeq" id="WP_344246669.1">
    <property type="nucleotide sequence ID" value="NZ_BAAAPM010000003.1"/>
</dbReference>
<dbReference type="Gene3D" id="3.40.50.12230">
    <property type="match status" value="1"/>
</dbReference>
<dbReference type="InterPro" id="IPR036477">
    <property type="entry name" value="Formyl_transf_N_sf"/>
</dbReference>
<reference evidence="3" key="1">
    <citation type="journal article" date="2019" name="Int. J. Syst. Evol. Microbiol.">
        <title>The Global Catalogue of Microorganisms (GCM) 10K type strain sequencing project: providing services to taxonomists for standard genome sequencing and annotation.</title>
        <authorList>
            <consortium name="The Broad Institute Genomics Platform"/>
            <consortium name="The Broad Institute Genome Sequencing Center for Infectious Disease"/>
            <person name="Wu L."/>
            <person name="Ma J."/>
        </authorList>
    </citation>
    <scope>NUCLEOTIDE SEQUENCE [LARGE SCALE GENOMIC DNA]</scope>
    <source>
        <strain evidence="3">JCM 15589</strain>
    </source>
</reference>
<dbReference type="InterPro" id="IPR047180">
    <property type="entry name" value="HoxX-like"/>
</dbReference>
<dbReference type="InterPro" id="IPR011034">
    <property type="entry name" value="Formyl_transferase-like_C_sf"/>
</dbReference>
<dbReference type="CDD" id="cd08650">
    <property type="entry name" value="FMT_core_HypX_N"/>
    <property type="match status" value="1"/>
</dbReference>
<organism evidence="2 3">
    <name type="scientific">Isoptericola hypogeus</name>
    <dbReference type="NCBI Taxonomy" id="300179"/>
    <lineage>
        <taxon>Bacteria</taxon>
        <taxon>Bacillati</taxon>
        <taxon>Actinomycetota</taxon>
        <taxon>Actinomycetes</taxon>
        <taxon>Micrococcales</taxon>
        <taxon>Promicromonosporaceae</taxon>
        <taxon>Isoptericola</taxon>
    </lineage>
</organism>
<gene>
    <name evidence="2" type="ORF">GCM10009809_12240</name>
</gene>
<dbReference type="Pfam" id="PF02911">
    <property type="entry name" value="Formyl_trans_C"/>
    <property type="match status" value="1"/>
</dbReference>
<dbReference type="Proteomes" id="UP001501138">
    <property type="component" value="Unassembled WGS sequence"/>
</dbReference>
<evidence type="ECO:0000313" key="2">
    <source>
        <dbReference type="EMBL" id="GAA1717869.1"/>
    </source>
</evidence>
<dbReference type="InterPro" id="IPR001753">
    <property type="entry name" value="Enoyl-CoA_hydra/iso"/>
</dbReference>
<dbReference type="EMBL" id="BAAAPM010000003">
    <property type="protein sequence ID" value="GAA1717869.1"/>
    <property type="molecule type" value="Genomic_DNA"/>
</dbReference>
<keyword evidence="3" id="KW-1185">Reference proteome</keyword>
<dbReference type="CDD" id="cd06558">
    <property type="entry name" value="crotonase-like"/>
    <property type="match status" value="1"/>
</dbReference>
<dbReference type="PANTHER" id="PTHR43388">
    <property type="entry name" value="HYDROGENASE MATURATION FACTOR HOXX"/>
    <property type="match status" value="1"/>
</dbReference>
<accession>A0ABP4V5A1</accession>
<dbReference type="SUPFAM" id="SSF52096">
    <property type="entry name" value="ClpP/crotonase"/>
    <property type="match status" value="1"/>
</dbReference>
<name>A0ABP4V5A1_9MICO</name>
<dbReference type="SUPFAM" id="SSF53328">
    <property type="entry name" value="Formyltransferase"/>
    <property type="match status" value="1"/>
</dbReference>
<proteinExistence type="predicted"/>
<protein>
    <submittedName>
        <fullName evidence="2">Enoyl-CoA hydratase-related protein</fullName>
    </submittedName>
</protein>